<evidence type="ECO:0000313" key="6">
    <source>
        <dbReference type="Proteomes" id="UP001562354"/>
    </source>
</evidence>
<evidence type="ECO:0000256" key="2">
    <source>
        <dbReference type="PROSITE-ProRule" id="PRU00850"/>
    </source>
</evidence>
<proteinExistence type="predicted"/>
<dbReference type="Pfam" id="PF05224">
    <property type="entry name" value="NDT80_PhoG"/>
    <property type="match status" value="1"/>
</dbReference>
<feature type="compositionally biased region" description="Polar residues" evidence="3">
    <location>
        <begin position="57"/>
        <end position="77"/>
    </location>
</feature>
<evidence type="ECO:0000256" key="3">
    <source>
        <dbReference type="SAM" id="MobiDB-lite"/>
    </source>
</evidence>
<reference evidence="5 6" key="1">
    <citation type="submission" date="2024-07" db="EMBL/GenBank/DDBJ databases">
        <title>Draft sequence of the Neodothiora populina.</title>
        <authorList>
            <person name="Drown D.D."/>
            <person name="Schuette U.S."/>
            <person name="Buechlein A.B."/>
            <person name="Rusch D.R."/>
            <person name="Winton L.W."/>
            <person name="Adams G.A."/>
        </authorList>
    </citation>
    <scope>NUCLEOTIDE SEQUENCE [LARGE SCALE GENOMIC DNA]</scope>
    <source>
        <strain evidence="5 6">CPC 39397</strain>
    </source>
</reference>
<comment type="caution">
    <text evidence="5">The sequence shown here is derived from an EMBL/GenBank/DDBJ whole genome shotgun (WGS) entry which is preliminary data.</text>
</comment>
<feature type="compositionally biased region" description="Gly residues" evidence="3">
    <location>
        <begin position="512"/>
        <end position="522"/>
    </location>
</feature>
<dbReference type="Gene3D" id="2.60.40.1390">
    <property type="entry name" value="NDT80 DNA-binding domain"/>
    <property type="match status" value="1"/>
</dbReference>
<dbReference type="PANTHER" id="PTHR35144">
    <property type="entry name" value="MEIOSIS-SPECIFIC TRANSCRIPTION FACTOR NDT80"/>
    <property type="match status" value="1"/>
</dbReference>
<sequence length="670" mass="72922">MLLGVTGSMDHSLLNPLGSPPYYNSEQECRDQMNAQAGAQNYHTGGSDQLRRDDSLNRPQPRSYTAGASNNSQYIGDKSSTADIQSRLPSGSTNFILTDGSGTISSATTPVSASSSLVQHFTPSYQLGQQHQYFLPLNFSQRSAEESETHYSGWRADTSAIHPVSPSTVSREGYTYPTAPTHLMPSNLAYAGGNSAYSTSPRSGDTSLAQPFTPATSLFDPTDMSNSGEQSHMFPFLAMETERSIVTSTGDIVKPNIQVMPTKGFFTAQGHWTCYRRNYFGLNAWYDLGFLAHNTLLYLDSKPIKAFALHLSATIDGQEGKNVELVQYTPKRDLGDKTPIAITRVAPSSPGVPPSMNPNSTYVGMSAYQLNGMYGCPFLPLQNERDPESPETPNSANQLSMSPTSSGFPHGSGSVQGDIPRHSFDRVQFKGATQNNGKRRASQQFYILVVELLADVRGDDANEPDWTRVASRPSDKLVVRGRSPSHYKDSDQSANSHGRRGGNPGTYDVRGPGHGSPGGGQNGATPYNTGSGNPGAFRPYSYSHSSMSPNSNYSVNNPLNNGEPIVDVKHHLEPSLAREELAHMQNHDTYRYYRDTIDKGIPIPLKIETPSSIIVPGFSTSMQIDSKPAPTEGYPSPAPSRHYGCGSYTGYIGSETSRGWYFTSREDMPY</sequence>
<dbReference type="GeneID" id="95978302"/>
<evidence type="ECO:0000256" key="1">
    <source>
        <dbReference type="ARBA" id="ARBA00023125"/>
    </source>
</evidence>
<protein>
    <recommendedName>
        <fullName evidence="4">NDT80 domain-containing protein</fullName>
    </recommendedName>
</protein>
<dbReference type="InterPro" id="IPR024061">
    <property type="entry name" value="NDT80_DNA-bd_dom"/>
</dbReference>
<feature type="compositionally biased region" description="Low complexity" evidence="3">
    <location>
        <begin position="539"/>
        <end position="557"/>
    </location>
</feature>
<feature type="compositionally biased region" description="Polar residues" evidence="3">
    <location>
        <begin position="391"/>
        <end position="407"/>
    </location>
</feature>
<name>A0ABR3P3D2_9PEZI</name>
<keyword evidence="6" id="KW-1185">Reference proteome</keyword>
<dbReference type="RefSeq" id="XP_069196689.1">
    <property type="nucleotide sequence ID" value="XM_069344270.1"/>
</dbReference>
<feature type="domain" description="NDT80" evidence="4">
    <location>
        <begin position="173"/>
        <end position="491"/>
    </location>
</feature>
<accession>A0ABR3P3D2</accession>
<dbReference type="PROSITE" id="PS51517">
    <property type="entry name" value="NDT80"/>
    <property type="match status" value="1"/>
</dbReference>
<dbReference type="SUPFAM" id="SSF49417">
    <property type="entry name" value="p53-like transcription factors"/>
    <property type="match status" value="1"/>
</dbReference>
<dbReference type="PANTHER" id="PTHR35144:SF2">
    <property type="entry name" value="MEIOSIS-SPECIFIC TRANSCRIPTION FACTOR NDT80"/>
    <property type="match status" value="1"/>
</dbReference>
<dbReference type="Proteomes" id="UP001562354">
    <property type="component" value="Unassembled WGS sequence"/>
</dbReference>
<dbReference type="InterPro" id="IPR052605">
    <property type="entry name" value="Fungal_trans_regulator"/>
</dbReference>
<evidence type="ECO:0000259" key="4">
    <source>
        <dbReference type="PROSITE" id="PS51517"/>
    </source>
</evidence>
<evidence type="ECO:0000313" key="5">
    <source>
        <dbReference type="EMBL" id="KAL1297007.1"/>
    </source>
</evidence>
<dbReference type="InterPro" id="IPR008967">
    <property type="entry name" value="p53-like_TF_DNA-bd_sf"/>
</dbReference>
<feature type="DNA-binding region" description="NDT80" evidence="2">
    <location>
        <begin position="173"/>
        <end position="491"/>
    </location>
</feature>
<keyword evidence="1 2" id="KW-0238">DNA-binding</keyword>
<feature type="region of interest" description="Disordered" evidence="3">
    <location>
        <begin position="379"/>
        <end position="420"/>
    </location>
</feature>
<feature type="region of interest" description="Disordered" evidence="3">
    <location>
        <begin position="39"/>
        <end position="77"/>
    </location>
</feature>
<dbReference type="InterPro" id="IPR037141">
    <property type="entry name" value="NDT80_DNA-bd_dom_sf"/>
</dbReference>
<gene>
    <name evidence="5" type="ORF">AAFC00_004602</name>
</gene>
<dbReference type="EMBL" id="JBFMKM010000016">
    <property type="protein sequence ID" value="KAL1297007.1"/>
    <property type="molecule type" value="Genomic_DNA"/>
</dbReference>
<organism evidence="5 6">
    <name type="scientific">Neodothiora populina</name>
    <dbReference type="NCBI Taxonomy" id="2781224"/>
    <lineage>
        <taxon>Eukaryota</taxon>
        <taxon>Fungi</taxon>
        <taxon>Dikarya</taxon>
        <taxon>Ascomycota</taxon>
        <taxon>Pezizomycotina</taxon>
        <taxon>Dothideomycetes</taxon>
        <taxon>Dothideomycetidae</taxon>
        <taxon>Dothideales</taxon>
        <taxon>Dothioraceae</taxon>
        <taxon>Neodothiora</taxon>
    </lineage>
</organism>
<feature type="region of interest" description="Disordered" evidence="3">
    <location>
        <begin position="460"/>
        <end position="557"/>
    </location>
</feature>